<evidence type="ECO:0000313" key="8">
    <source>
        <dbReference type="EMBL" id="KAK0171219.1"/>
    </source>
</evidence>
<keyword evidence="9" id="KW-1185">Reference proteome</keyword>
<evidence type="ECO:0000313" key="9">
    <source>
        <dbReference type="Proteomes" id="UP001168990"/>
    </source>
</evidence>
<keyword evidence="4" id="KW-1015">Disulfide bond</keyword>
<protein>
    <recommendedName>
        <fullName evidence="7">Saposin A-type domain-containing protein</fullName>
    </recommendedName>
</protein>
<evidence type="ECO:0000256" key="2">
    <source>
        <dbReference type="ARBA" id="ARBA00022525"/>
    </source>
</evidence>
<feature type="chain" id="PRO_5041334691" description="Saposin A-type domain-containing protein" evidence="6">
    <location>
        <begin position="21"/>
        <end position="307"/>
    </location>
</feature>
<evidence type="ECO:0000259" key="7">
    <source>
        <dbReference type="PROSITE" id="PS51110"/>
    </source>
</evidence>
<feature type="domain" description="Saposin A-type" evidence="7">
    <location>
        <begin position="139"/>
        <end position="179"/>
    </location>
</feature>
<dbReference type="AlphaFoldDB" id="A0AA39KRM6"/>
<feature type="domain" description="Saposin A-type" evidence="7">
    <location>
        <begin position="238"/>
        <end position="278"/>
    </location>
</feature>
<dbReference type="GO" id="GO:0005576">
    <property type="term" value="C:extracellular region"/>
    <property type="evidence" value="ECO:0007669"/>
    <property type="project" value="UniProtKB-SubCell"/>
</dbReference>
<evidence type="ECO:0000256" key="6">
    <source>
        <dbReference type="SAM" id="SignalP"/>
    </source>
</evidence>
<dbReference type="Pfam" id="PF02199">
    <property type="entry name" value="SapA"/>
    <property type="match status" value="4"/>
</dbReference>
<keyword evidence="3 6" id="KW-0732">Signal</keyword>
<evidence type="ECO:0000256" key="4">
    <source>
        <dbReference type="ARBA" id="ARBA00023157"/>
    </source>
</evidence>
<feature type="domain" description="Saposin A-type" evidence="7">
    <location>
        <begin position="194"/>
        <end position="234"/>
    </location>
</feature>
<evidence type="ECO:0000256" key="5">
    <source>
        <dbReference type="ARBA" id="ARBA00023180"/>
    </source>
</evidence>
<dbReference type="Proteomes" id="UP001168990">
    <property type="component" value="Unassembled WGS sequence"/>
</dbReference>
<name>A0AA39KRM6_9HYME</name>
<organism evidence="8 9">
    <name type="scientific">Microctonus aethiopoides</name>
    <dbReference type="NCBI Taxonomy" id="144406"/>
    <lineage>
        <taxon>Eukaryota</taxon>
        <taxon>Metazoa</taxon>
        <taxon>Ecdysozoa</taxon>
        <taxon>Arthropoda</taxon>
        <taxon>Hexapoda</taxon>
        <taxon>Insecta</taxon>
        <taxon>Pterygota</taxon>
        <taxon>Neoptera</taxon>
        <taxon>Endopterygota</taxon>
        <taxon>Hymenoptera</taxon>
        <taxon>Apocrita</taxon>
        <taxon>Ichneumonoidea</taxon>
        <taxon>Braconidae</taxon>
        <taxon>Euphorinae</taxon>
        <taxon>Microctonus</taxon>
    </lineage>
</organism>
<gene>
    <name evidence="8" type="ORF">PV328_008970</name>
</gene>
<reference evidence="8" key="1">
    <citation type="journal article" date="2023" name="bioRxiv">
        <title>Scaffold-level genome assemblies of two parasitoid biocontrol wasps reveal the parthenogenesis mechanism and an associated novel virus.</title>
        <authorList>
            <person name="Inwood S."/>
            <person name="Skelly J."/>
            <person name="Guhlin J."/>
            <person name="Harrop T."/>
            <person name="Goldson S."/>
            <person name="Dearden P."/>
        </authorList>
    </citation>
    <scope>NUCLEOTIDE SEQUENCE</scope>
    <source>
        <strain evidence="8">Irish</strain>
        <tissue evidence="8">Whole body</tissue>
    </source>
</reference>
<evidence type="ECO:0000256" key="3">
    <source>
        <dbReference type="ARBA" id="ARBA00022729"/>
    </source>
</evidence>
<evidence type="ECO:0000256" key="1">
    <source>
        <dbReference type="ARBA" id="ARBA00004613"/>
    </source>
</evidence>
<feature type="signal peptide" evidence="6">
    <location>
        <begin position="1"/>
        <end position="20"/>
    </location>
</feature>
<dbReference type="SMART" id="SM00162">
    <property type="entry name" value="SAPA"/>
    <property type="match status" value="4"/>
</dbReference>
<dbReference type="InterPro" id="IPR003119">
    <property type="entry name" value="SAP_A"/>
</dbReference>
<comment type="caution">
    <text evidence="8">The sequence shown here is derived from an EMBL/GenBank/DDBJ whole genome shotgun (WGS) entry which is preliminary data.</text>
</comment>
<feature type="domain" description="Saposin A-type" evidence="7">
    <location>
        <begin position="18"/>
        <end position="58"/>
    </location>
</feature>
<keyword evidence="2" id="KW-0964">Secreted</keyword>
<dbReference type="PROSITE" id="PS51110">
    <property type="entry name" value="SAP_A"/>
    <property type="match status" value="4"/>
</dbReference>
<accession>A0AA39KRM6</accession>
<keyword evidence="5" id="KW-0325">Glycoprotein</keyword>
<proteinExistence type="predicted"/>
<reference evidence="8" key="2">
    <citation type="submission" date="2023-03" db="EMBL/GenBank/DDBJ databases">
        <authorList>
            <person name="Inwood S.N."/>
            <person name="Skelly J.G."/>
            <person name="Guhlin J."/>
            <person name="Harrop T.W.R."/>
            <person name="Goldson S.G."/>
            <person name="Dearden P.K."/>
        </authorList>
    </citation>
    <scope>NUCLEOTIDE SEQUENCE</scope>
    <source>
        <strain evidence="8">Irish</strain>
        <tissue evidence="8">Whole body</tissue>
    </source>
</reference>
<sequence>MSHSLLWLSILMFTIYSINARVLNCEDGPEYWCISQKTAKKCNKVNECFQSLMLDLTKHHDVKVEPVTTTQSSKSFRIPSNRFSPARVLNCDDGPAYWCVRKRTAKKCNKENECPELYPSLIDIVHAIPYAHAKIPITPGARVLNCDDGPAYWCVSKKTAKKCNKENECPELYPSLIDIVHAIPYDHAKIPITPGARVLNCEDGPDYWCISQKTAEQCNKVNECSGTLMAEHHDVKVEPARALNCEDGLDYWCISQKTAEQCNKVNECSETLMAEHHDVKVKPVSTTPRGKIVKFSGVPVRVGDKDE</sequence>
<comment type="subcellular location">
    <subcellularLocation>
        <location evidence="1">Secreted</location>
    </subcellularLocation>
</comment>
<dbReference type="EMBL" id="JAQQBS010000003">
    <property type="protein sequence ID" value="KAK0171219.1"/>
    <property type="molecule type" value="Genomic_DNA"/>
</dbReference>